<dbReference type="EMBL" id="QBMC01000266">
    <property type="protein sequence ID" value="PZO08920.1"/>
    <property type="molecule type" value="Genomic_DNA"/>
</dbReference>
<evidence type="ECO:0000313" key="3">
    <source>
        <dbReference type="EMBL" id="PZO08920.1"/>
    </source>
</evidence>
<dbReference type="InterPro" id="IPR007055">
    <property type="entry name" value="BON_dom"/>
</dbReference>
<keyword evidence="1" id="KW-0732">Signal</keyword>
<evidence type="ECO:0000256" key="1">
    <source>
        <dbReference type="SAM" id="SignalP"/>
    </source>
</evidence>
<protein>
    <submittedName>
        <fullName evidence="3">Transporter</fullName>
    </submittedName>
</protein>
<feature type="domain" description="BON" evidence="2">
    <location>
        <begin position="77"/>
        <end position="147"/>
    </location>
</feature>
<dbReference type="AlphaFoldDB" id="A0A2W4TQK9"/>
<feature type="chain" id="PRO_5015931828" evidence="1">
    <location>
        <begin position="20"/>
        <end position="150"/>
    </location>
</feature>
<feature type="signal peptide" evidence="1">
    <location>
        <begin position="1"/>
        <end position="19"/>
    </location>
</feature>
<dbReference type="Pfam" id="PF04972">
    <property type="entry name" value="BON"/>
    <property type="match status" value="1"/>
</dbReference>
<dbReference type="PROSITE" id="PS50914">
    <property type="entry name" value="BON"/>
    <property type="match status" value="1"/>
</dbReference>
<gene>
    <name evidence="3" type="ORF">DCF25_21990</name>
</gene>
<name>A0A2W4TQK9_9CYAN</name>
<evidence type="ECO:0000259" key="2">
    <source>
        <dbReference type="PROSITE" id="PS50914"/>
    </source>
</evidence>
<accession>A0A2W4TQK9</accession>
<dbReference type="PROSITE" id="PS51257">
    <property type="entry name" value="PROKAR_LIPOPROTEIN"/>
    <property type="match status" value="1"/>
</dbReference>
<reference evidence="4" key="1">
    <citation type="submission" date="2018-04" db="EMBL/GenBank/DDBJ databases">
        <authorList>
            <person name="Cornet L."/>
        </authorList>
    </citation>
    <scope>NUCLEOTIDE SEQUENCE [LARGE SCALE GENOMIC DNA]</scope>
</reference>
<evidence type="ECO:0000313" key="4">
    <source>
        <dbReference type="Proteomes" id="UP000249354"/>
    </source>
</evidence>
<dbReference type="Gene3D" id="3.30.1340.30">
    <property type="match status" value="1"/>
</dbReference>
<proteinExistence type="predicted"/>
<reference evidence="3 4" key="2">
    <citation type="submission" date="2018-06" db="EMBL/GenBank/DDBJ databases">
        <title>Metagenomic assembly of (sub)arctic Cyanobacteria and their associated microbiome from non-axenic cultures.</title>
        <authorList>
            <person name="Baurain D."/>
        </authorList>
    </citation>
    <scope>NUCLEOTIDE SEQUENCE [LARGE SCALE GENOMIC DNA]</scope>
    <source>
        <strain evidence="3">ULC129bin1</strain>
    </source>
</reference>
<sequence>MRKILGSLLLGGTLLFGVAACDSARTSADAPSDVSGEVEDPAKVDETLADANSEVRQDQLNSDIRAREQRNDVMGDQGERANSDIESEVRAKLEANIPRSKLTIEANDGAVKIAGTVPSDREYETIEPLAKEILGVDSVSMDVEVVPPES</sequence>
<comment type="caution">
    <text evidence="3">The sequence shown here is derived from an EMBL/GenBank/DDBJ whole genome shotgun (WGS) entry which is preliminary data.</text>
</comment>
<organism evidence="3 4">
    <name type="scientific">Leptolyngbya foveolarum</name>
    <dbReference type="NCBI Taxonomy" id="47253"/>
    <lineage>
        <taxon>Bacteria</taxon>
        <taxon>Bacillati</taxon>
        <taxon>Cyanobacteriota</taxon>
        <taxon>Cyanophyceae</taxon>
        <taxon>Leptolyngbyales</taxon>
        <taxon>Leptolyngbyaceae</taxon>
        <taxon>Leptolyngbya group</taxon>
        <taxon>Leptolyngbya</taxon>
    </lineage>
</organism>
<dbReference type="Proteomes" id="UP000249354">
    <property type="component" value="Unassembled WGS sequence"/>
</dbReference>